<evidence type="ECO:0000256" key="3">
    <source>
        <dbReference type="SAM" id="SignalP"/>
    </source>
</evidence>
<feature type="coiled-coil region" evidence="1">
    <location>
        <begin position="28"/>
        <end position="62"/>
    </location>
</feature>
<keyword evidence="3" id="KW-0732">Signal</keyword>
<feature type="chain" id="PRO_5016893511" description="Porin" evidence="3">
    <location>
        <begin position="30"/>
        <end position="473"/>
    </location>
</feature>
<evidence type="ECO:0000256" key="2">
    <source>
        <dbReference type="SAM" id="MobiDB-lite"/>
    </source>
</evidence>
<dbReference type="Pfam" id="PF19577">
    <property type="entry name" value="DcaP"/>
    <property type="match status" value="1"/>
</dbReference>
<dbReference type="InterPro" id="IPR045748">
    <property type="entry name" value="DcaP"/>
</dbReference>
<feature type="region of interest" description="Disordered" evidence="2">
    <location>
        <begin position="66"/>
        <end position="86"/>
    </location>
</feature>
<feature type="compositionally biased region" description="Low complexity" evidence="2">
    <location>
        <begin position="66"/>
        <end position="81"/>
    </location>
</feature>
<dbReference type="Proteomes" id="UP000253782">
    <property type="component" value="Unassembled WGS sequence"/>
</dbReference>
<gene>
    <name evidence="4" type="ORF">DVJ77_14570</name>
</gene>
<accession>A0A369UMI4</accession>
<keyword evidence="1" id="KW-0175">Coiled coil</keyword>
<sequence>MTSHHRPCRSKIMAISVACALTLPLAAQAQDNSREQKLEQRVAQLEQQLAELKGLIQSSATQSGAAQSSAAQSGAAQPQKATPAGVPAQTITAAKPGDHEVVLTTPGNAYGQTKVKVGGWIRAEALSTHTNGYLGDQAAARDLYLPGSTPIGGKSANYSDMHAKFSRFNIGVDSLTDNGDKVGGFFEWDFFGNSLGNENATNTYGLTLRHAYVYWNNWLAGQTWTNFMDPNALPEAVDFIGPTDGTVFVRQAQLRYTTGDFSVALENPHTTLTPYHGGSTQISPDHNTVPDLTARYTWKGDWGFIGIAGLVRQLRMDGSNDKPVTAKSSATGIGGSVMGKWNVSSHDDIRYAATYGKGIGRYIGLANITADGALNANGSIESRKLWAAYVSWRHAFNEKLRSNVMFARNGLDNDVTLTGLAANKYTESVHFNLIYSPMPKLDIGAEYTWARRALESGDYGKLQRLQFMAKYAF</sequence>
<evidence type="ECO:0000256" key="1">
    <source>
        <dbReference type="SAM" id="Coils"/>
    </source>
</evidence>
<keyword evidence="5" id="KW-1185">Reference proteome</keyword>
<reference evidence="4 5" key="1">
    <citation type="submission" date="2018-07" db="EMBL/GenBank/DDBJ databases">
        <title>Dyella tabacisoli L4-6T, whole genome shotgun sequence.</title>
        <authorList>
            <person name="Zhou X.-K."/>
            <person name="Li W.-J."/>
            <person name="Duan Y.-Q."/>
        </authorList>
    </citation>
    <scope>NUCLEOTIDE SEQUENCE [LARGE SCALE GENOMIC DNA]</scope>
    <source>
        <strain evidence="4 5">L4-6</strain>
    </source>
</reference>
<dbReference type="AlphaFoldDB" id="A0A369UMI4"/>
<evidence type="ECO:0000313" key="4">
    <source>
        <dbReference type="EMBL" id="RDD80928.1"/>
    </source>
</evidence>
<proteinExistence type="predicted"/>
<feature type="signal peptide" evidence="3">
    <location>
        <begin position="1"/>
        <end position="29"/>
    </location>
</feature>
<dbReference type="EMBL" id="QQAH01000013">
    <property type="protein sequence ID" value="RDD80928.1"/>
    <property type="molecule type" value="Genomic_DNA"/>
</dbReference>
<dbReference type="OrthoDB" id="190887at2"/>
<comment type="caution">
    <text evidence="4">The sequence shown here is derived from an EMBL/GenBank/DDBJ whole genome shotgun (WGS) entry which is preliminary data.</text>
</comment>
<protein>
    <recommendedName>
        <fullName evidence="6">Porin</fullName>
    </recommendedName>
</protein>
<dbReference type="SUPFAM" id="SSF56935">
    <property type="entry name" value="Porins"/>
    <property type="match status" value="1"/>
</dbReference>
<evidence type="ECO:0008006" key="6">
    <source>
        <dbReference type="Google" id="ProtNLM"/>
    </source>
</evidence>
<evidence type="ECO:0000313" key="5">
    <source>
        <dbReference type="Proteomes" id="UP000253782"/>
    </source>
</evidence>
<name>A0A369UMI4_9GAMM</name>
<organism evidence="4 5">
    <name type="scientific">Dyella tabacisoli</name>
    <dbReference type="NCBI Taxonomy" id="2282381"/>
    <lineage>
        <taxon>Bacteria</taxon>
        <taxon>Pseudomonadati</taxon>
        <taxon>Pseudomonadota</taxon>
        <taxon>Gammaproteobacteria</taxon>
        <taxon>Lysobacterales</taxon>
        <taxon>Rhodanobacteraceae</taxon>
        <taxon>Dyella</taxon>
    </lineage>
</organism>